<keyword evidence="3 8" id="KW-0813">Transport</keyword>
<dbReference type="NCBIfam" id="NF004812">
    <property type="entry name" value="PRK06161.1"/>
    <property type="match status" value="1"/>
</dbReference>
<evidence type="ECO:0000313" key="11">
    <source>
        <dbReference type="Proteomes" id="UP001596060"/>
    </source>
</evidence>
<name>A0ABW0P7P6_9HYPH</name>
<evidence type="ECO:0000256" key="2">
    <source>
        <dbReference type="ARBA" id="ARBA00009212"/>
    </source>
</evidence>
<keyword evidence="11" id="KW-1185">Reference proteome</keyword>
<accession>A0ABW0P7P6</accession>
<evidence type="ECO:0000256" key="4">
    <source>
        <dbReference type="ARBA" id="ARBA00022475"/>
    </source>
</evidence>
<keyword evidence="8" id="KW-0050">Antiport</keyword>
<evidence type="ECO:0000256" key="8">
    <source>
        <dbReference type="PIRNR" id="PIRNR028784"/>
    </source>
</evidence>
<sequence length="89" mass="9586">MIATACLIALIATSVAILLNLYRLAIGPDVTDRILALDTMVINAIGLIVLLGIYYGTTIYFEAAMLIAMVGFVTTVAFCKYLLRGNVIE</sequence>
<dbReference type="InterPro" id="IPR007208">
    <property type="entry name" value="MrpF/PhaF-like"/>
</dbReference>
<evidence type="ECO:0000256" key="7">
    <source>
        <dbReference type="ARBA" id="ARBA00023136"/>
    </source>
</evidence>
<keyword evidence="6 9" id="KW-1133">Transmembrane helix</keyword>
<dbReference type="Proteomes" id="UP001596060">
    <property type="component" value="Unassembled WGS sequence"/>
</dbReference>
<evidence type="ECO:0000256" key="1">
    <source>
        <dbReference type="ARBA" id="ARBA00004651"/>
    </source>
</evidence>
<dbReference type="Pfam" id="PF04066">
    <property type="entry name" value="MrpF_PhaF"/>
    <property type="match status" value="1"/>
</dbReference>
<keyword evidence="4 8" id="KW-1003">Cell membrane</keyword>
<comment type="similarity">
    <text evidence="2 8">Belongs to the CPA3 antiporters (TC 2.A.63) subunit F family.</text>
</comment>
<dbReference type="PANTHER" id="PTHR34702:SF1">
    <property type="entry name" value="NA(+)_H(+) ANTIPORTER SUBUNIT F"/>
    <property type="match status" value="1"/>
</dbReference>
<dbReference type="RefSeq" id="WP_067254628.1">
    <property type="nucleotide sequence ID" value="NZ_JBHSLU010000073.1"/>
</dbReference>
<feature type="transmembrane region" description="Helical" evidence="9">
    <location>
        <begin position="34"/>
        <end position="56"/>
    </location>
</feature>
<protein>
    <submittedName>
        <fullName evidence="10">K+/H+ antiporter subunit F</fullName>
    </submittedName>
</protein>
<keyword evidence="5 9" id="KW-0812">Transmembrane</keyword>
<evidence type="ECO:0000256" key="9">
    <source>
        <dbReference type="SAM" id="Phobius"/>
    </source>
</evidence>
<dbReference type="EMBL" id="JBHSLU010000073">
    <property type="protein sequence ID" value="MFC5507848.1"/>
    <property type="molecule type" value="Genomic_DNA"/>
</dbReference>
<reference evidence="11" key="1">
    <citation type="journal article" date="2019" name="Int. J. Syst. Evol. Microbiol.">
        <title>The Global Catalogue of Microorganisms (GCM) 10K type strain sequencing project: providing services to taxonomists for standard genome sequencing and annotation.</title>
        <authorList>
            <consortium name="The Broad Institute Genomics Platform"/>
            <consortium name="The Broad Institute Genome Sequencing Center for Infectious Disease"/>
            <person name="Wu L."/>
            <person name="Ma J."/>
        </authorList>
    </citation>
    <scope>NUCLEOTIDE SEQUENCE [LARGE SCALE GENOMIC DNA]</scope>
    <source>
        <strain evidence="11">CCUG 43117</strain>
    </source>
</reference>
<gene>
    <name evidence="10" type="ORF">ACFPN9_21620</name>
</gene>
<dbReference type="PIRSF" id="PIRSF028784">
    <property type="entry name" value="MrpF"/>
    <property type="match status" value="1"/>
</dbReference>
<evidence type="ECO:0000256" key="3">
    <source>
        <dbReference type="ARBA" id="ARBA00022448"/>
    </source>
</evidence>
<dbReference type="PANTHER" id="PTHR34702">
    <property type="entry name" value="NA(+)/H(+) ANTIPORTER SUBUNIT F1"/>
    <property type="match status" value="1"/>
</dbReference>
<comment type="caution">
    <text evidence="10">The sequence shown here is derived from an EMBL/GenBank/DDBJ whole genome shotgun (WGS) entry which is preliminary data.</text>
</comment>
<evidence type="ECO:0000256" key="5">
    <source>
        <dbReference type="ARBA" id="ARBA00022692"/>
    </source>
</evidence>
<comment type="subcellular location">
    <subcellularLocation>
        <location evidence="1 8">Cell membrane</location>
        <topology evidence="1 8">Multi-pass membrane protein</topology>
    </subcellularLocation>
</comment>
<evidence type="ECO:0000256" key="6">
    <source>
        <dbReference type="ARBA" id="ARBA00022989"/>
    </source>
</evidence>
<feature type="transmembrane region" description="Helical" evidence="9">
    <location>
        <begin position="63"/>
        <end position="83"/>
    </location>
</feature>
<proteinExistence type="inferred from homology"/>
<organism evidence="10 11">
    <name type="scientific">Bosea massiliensis</name>
    <dbReference type="NCBI Taxonomy" id="151419"/>
    <lineage>
        <taxon>Bacteria</taxon>
        <taxon>Pseudomonadati</taxon>
        <taxon>Pseudomonadota</taxon>
        <taxon>Alphaproteobacteria</taxon>
        <taxon>Hyphomicrobiales</taxon>
        <taxon>Boseaceae</taxon>
        <taxon>Bosea</taxon>
    </lineage>
</organism>
<evidence type="ECO:0000313" key="10">
    <source>
        <dbReference type="EMBL" id="MFC5507848.1"/>
    </source>
</evidence>
<keyword evidence="7 8" id="KW-0472">Membrane</keyword>
<keyword evidence="8" id="KW-0406">Ion transport</keyword>